<name>A0A6C0I9P4_9ZZZZ</name>
<dbReference type="AlphaFoldDB" id="A0A6C0I9P4"/>
<sequence>MLLKRIKKEYIKSYDQVNVPLDTRKAGYNIGDLLNMPSLDDVWPQNPHADSAILKRMNLIGTFFKGSVLHNYCKGRPANEKVPCIQRIKNSVNMFTDLYKNDYADVLKLAKKKHTLCVHLRSGDLSTENDFIDTIIKLSNEYKYVLLLSGVHADNHFKNDQQKKENFIETINKVLSNNNNICIFLNNPDVHLSIMANASNLLIHKGGFSCLGSVVCTGKLFVTKHFTHVNKINWKTQVNKEYQFV</sequence>
<protein>
    <submittedName>
        <fullName evidence="1">Uncharacterized protein</fullName>
    </submittedName>
</protein>
<dbReference type="EMBL" id="MN740136">
    <property type="protein sequence ID" value="QHT89097.1"/>
    <property type="molecule type" value="Genomic_DNA"/>
</dbReference>
<accession>A0A6C0I9P4</accession>
<reference evidence="1" key="1">
    <citation type="journal article" date="2020" name="Nature">
        <title>Giant virus diversity and host interactions through global metagenomics.</title>
        <authorList>
            <person name="Schulz F."/>
            <person name="Roux S."/>
            <person name="Paez-Espino D."/>
            <person name="Jungbluth S."/>
            <person name="Walsh D.A."/>
            <person name="Denef V.J."/>
            <person name="McMahon K.D."/>
            <person name="Konstantinidis K.T."/>
            <person name="Eloe-Fadrosh E.A."/>
            <person name="Kyrpides N.C."/>
            <person name="Woyke T."/>
        </authorList>
    </citation>
    <scope>NUCLEOTIDE SEQUENCE</scope>
    <source>
        <strain evidence="1">GVMAG-M-3300023184-53</strain>
    </source>
</reference>
<proteinExistence type="predicted"/>
<organism evidence="1">
    <name type="scientific">viral metagenome</name>
    <dbReference type="NCBI Taxonomy" id="1070528"/>
    <lineage>
        <taxon>unclassified sequences</taxon>
        <taxon>metagenomes</taxon>
        <taxon>organismal metagenomes</taxon>
    </lineage>
</organism>
<evidence type="ECO:0000313" key="1">
    <source>
        <dbReference type="EMBL" id="QHT89097.1"/>
    </source>
</evidence>